<evidence type="ECO:0000313" key="9">
    <source>
        <dbReference type="Proteomes" id="UP000176915"/>
    </source>
</evidence>
<feature type="site" description="Important for catalytic activity" evidence="7">
    <location>
        <position position="223"/>
    </location>
</feature>
<dbReference type="Proteomes" id="UP000176915">
    <property type="component" value="Unassembled WGS sequence"/>
</dbReference>
<comment type="function">
    <text evidence="7">Functions as a peptidoglycan terminase that cleaves nascent peptidoglycan strands endolytically to terminate their elongation.</text>
</comment>
<comment type="caution">
    <text evidence="8">The sequence shown here is derived from an EMBL/GenBank/DDBJ whole genome shotgun (WGS) entry which is preliminary data.</text>
</comment>
<dbReference type="GO" id="GO:0008932">
    <property type="term" value="F:lytic endotransglycosylase activity"/>
    <property type="evidence" value="ECO:0007669"/>
    <property type="project" value="UniProtKB-UniRule"/>
</dbReference>
<dbReference type="AlphaFoldDB" id="A0A1F5SW74"/>
<keyword evidence="3 7" id="KW-1133">Transmembrane helix</keyword>
<evidence type="ECO:0000256" key="1">
    <source>
        <dbReference type="ARBA" id="ARBA00022475"/>
    </source>
</evidence>
<comment type="similarity">
    <text evidence="7">Belongs to the transglycosylase MltG family.</text>
</comment>
<dbReference type="EMBL" id="MFFY01000039">
    <property type="protein sequence ID" value="OGF30736.1"/>
    <property type="molecule type" value="Genomic_DNA"/>
</dbReference>
<dbReference type="NCBIfam" id="TIGR00247">
    <property type="entry name" value="endolytic transglycosylase MltG"/>
    <property type="match status" value="1"/>
</dbReference>
<dbReference type="InterPro" id="IPR003770">
    <property type="entry name" value="MLTG-like"/>
</dbReference>
<keyword evidence="4 7" id="KW-0472">Membrane</keyword>
<evidence type="ECO:0000256" key="4">
    <source>
        <dbReference type="ARBA" id="ARBA00023136"/>
    </source>
</evidence>
<accession>A0A1F5SW74</accession>
<protein>
    <recommendedName>
        <fullName evidence="7">Endolytic murein transglycosylase</fullName>
        <ecNumber evidence="7">4.2.2.29</ecNumber>
    </recommendedName>
    <alternativeName>
        <fullName evidence="7">Peptidoglycan lytic transglycosylase</fullName>
    </alternativeName>
    <alternativeName>
        <fullName evidence="7">Peptidoglycan polymerization terminase</fullName>
    </alternativeName>
</protein>
<organism evidence="8 9">
    <name type="scientific">Candidatus Falkowbacteria bacterium RIFCSPLOWO2_12_FULL_45_13</name>
    <dbReference type="NCBI Taxonomy" id="1797991"/>
    <lineage>
        <taxon>Bacteria</taxon>
        <taxon>Candidatus Falkowiibacteriota</taxon>
    </lineage>
</organism>
<evidence type="ECO:0000256" key="7">
    <source>
        <dbReference type="HAMAP-Rule" id="MF_02065"/>
    </source>
</evidence>
<dbReference type="HAMAP" id="MF_02065">
    <property type="entry name" value="MltG"/>
    <property type="match status" value="1"/>
</dbReference>
<keyword evidence="6 7" id="KW-0961">Cell wall biogenesis/degradation</keyword>
<dbReference type="PANTHER" id="PTHR30518">
    <property type="entry name" value="ENDOLYTIC MUREIN TRANSGLYCOSYLASE"/>
    <property type="match status" value="1"/>
</dbReference>
<sequence>MLKKIIIVLAIILIAGLFYWRNLNSPADSGGSARIFLVNQGENVMQVAENLRQDNLIKSAFYFKYIARRGRLSIKAGEYTISPSMTTSEISERLTSGEALSQEKQIRIVEGWNIKDINDYLNKNKIVPENTFISIAKQEIRNLKSEIKLSGELTNDLLETASLEGFLFPDTYRIFKMTTAEGIILKMLSNFGKKLTPEMRAEIKRRNKTIYEIVTMASIIEKEVRTPADMKIVAGVFWNRIKYGMPLQSDASLSYILDDKVGAHTINDLKIDSPYNTYKYPGLPPGPIANPGLNAIKAAIYPALTEYNYFLSDPKTGATIFSRTLEEHNANKYKYLK</sequence>
<dbReference type="PANTHER" id="PTHR30518:SF2">
    <property type="entry name" value="ENDOLYTIC MUREIN TRANSGLYCOSYLASE"/>
    <property type="match status" value="1"/>
</dbReference>
<dbReference type="GO" id="GO:0005886">
    <property type="term" value="C:plasma membrane"/>
    <property type="evidence" value="ECO:0007669"/>
    <property type="project" value="UniProtKB-UniRule"/>
</dbReference>
<comment type="catalytic activity">
    <reaction evidence="7">
        <text>a peptidoglycan chain = a peptidoglycan chain with N-acetyl-1,6-anhydromuramyl-[peptide] at the reducing end + a peptidoglycan chain with N-acetylglucosamine at the non-reducing end.</text>
        <dbReference type="EC" id="4.2.2.29"/>
    </reaction>
</comment>
<reference evidence="8 9" key="1">
    <citation type="journal article" date="2016" name="Nat. Commun.">
        <title>Thousands of microbial genomes shed light on interconnected biogeochemical processes in an aquifer system.</title>
        <authorList>
            <person name="Anantharaman K."/>
            <person name="Brown C.T."/>
            <person name="Hug L.A."/>
            <person name="Sharon I."/>
            <person name="Castelle C.J."/>
            <person name="Probst A.J."/>
            <person name="Thomas B.C."/>
            <person name="Singh A."/>
            <person name="Wilkins M.J."/>
            <person name="Karaoz U."/>
            <person name="Brodie E.L."/>
            <person name="Williams K.H."/>
            <person name="Hubbard S.S."/>
            <person name="Banfield J.F."/>
        </authorList>
    </citation>
    <scope>NUCLEOTIDE SEQUENCE [LARGE SCALE GENOMIC DNA]</scope>
</reference>
<name>A0A1F5SW74_9BACT</name>
<keyword evidence="5 7" id="KW-0456">Lyase</keyword>
<keyword evidence="1 7" id="KW-1003">Cell membrane</keyword>
<evidence type="ECO:0000313" key="8">
    <source>
        <dbReference type="EMBL" id="OGF30736.1"/>
    </source>
</evidence>
<dbReference type="EC" id="4.2.2.29" evidence="7"/>
<evidence type="ECO:0000256" key="3">
    <source>
        <dbReference type="ARBA" id="ARBA00022989"/>
    </source>
</evidence>
<dbReference type="Gene3D" id="3.30.160.60">
    <property type="entry name" value="Classic Zinc Finger"/>
    <property type="match status" value="1"/>
</dbReference>
<evidence type="ECO:0000256" key="2">
    <source>
        <dbReference type="ARBA" id="ARBA00022692"/>
    </source>
</evidence>
<dbReference type="GO" id="GO:0071555">
    <property type="term" value="P:cell wall organization"/>
    <property type="evidence" value="ECO:0007669"/>
    <property type="project" value="UniProtKB-KW"/>
</dbReference>
<dbReference type="Pfam" id="PF02618">
    <property type="entry name" value="YceG"/>
    <property type="match status" value="1"/>
</dbReference>
<evidence type="ECO:0000256" key="6">
    <source>
        <dbReference type="ARBA" id="ARBA00023316"/>
    </source>
</evidence>
<keyword evidence="2 7" id="KW-0812">Transmembrane</keyword>
<dbReference type="GO" id="GO:0009252">
    <property type="term" value="P:peptidoglycan biosynthetic process"/>
    <property type="evidence" value="ECO:0007669"/>
    <property type="project" value="UniProtKB-UniRule"/>
</dbReference>
<dbReference type="CDD" id="cd08010">
    <property type="entry name" value="MltG_like"/>
    <property type="match status" value="1"/>
</dbReference>
<gene>
    <name evidence="7" type="primary">mltG</name>
    <name evidence="8" type="ORF">A3H09_00965</name>
</gene>
<evidence type="ECO:0000256" key="5">
    <source>
        <dbReference type="ARBA" id="ARBA00023239"/>
    </source>
</evidence>
<dbReference type="Gene3D" id="3.30.1490.480">
    <property type="entry name" value="Endolytic murein transglycosylase"/>
    <property type="match status" value="1"/>
</dbReference>
<proteinExistence type="inferred from homology"/>